<feature type="compositionally biased region" description="Low complexity" evidence="1">
    <location>
        <begin position="253"/>
        <end position="262"/>
    </location>
</feature>
<sequence length="280" mass="30593">MTTVHGIQERLDHGRLLKIYLPKSTEKLEFMPVDRPGDTMLYWENNGHRSVVLCSTGEEQTQGTYIQKDYWNKEISSVKGIAMLDASLSFFGNHANVTLVHDGTLVSQNLPDYWDRVILKHGSIEIRDVNTSDVGRYILTDRRDRVVSITRMELTGTTATFTKKIFKQKASTASTIQATPERQQPPPGGPAGPPPSYHPGGPGAPGGPTVFYHGPNAGINPAYPPQYPMYPPSGPGYMPPPSGPGYMPPAQPPQWNAPVQPGAYPPGPPIVRPASTQEVL</sequence>
<dbReference type="OrthoDB" id="8781657at2759"/>
<dbReference type="Proteomes" id="UP001148018">
    <property type="component" value="Unassembled WGS sequence"/>
</dbReference>
<evidence type="ECO:0000313" key="3">
    <source>
        <dbReference type="Proteomes" id="UP001148018"/>
    </source>
</evidence>
<keyword evidence="3" id="KW-1185">Reference proteome</keyword>
<proteinExistence type="predicted"/>
<evidence type="ECO:0000313" key="2">
    <source>
        <dbReference type="EMBL" id="KAJ3614661.1"/>
    </source>
</evidence>
<feature type="region of interest" description="Disordered" evidence="1">
    <location>
        <begin position="171"/>
        <end position="213"/>
    </location>
</feature>
<feature type="compositionally biased region" description="Pro residues" evidence="1">
    <location>
        <begin position="183"/>
        <end position="197"/>
    </location>
</feature>
<evidence type="ECO:0000256" key="1">
    <source>
        <dbReference type="SAM" id="MobiDB-lite"/>
    </source>
</evidence>
<feature type="region of interest" description="Disordered" evidence="1">
    <location>
        <begin position="234"/>
        <end position="280"/>
    </location>
</feature>
<protein>
    <submittedName>
        <fullName evidence="2">Uncharacterized protein</fullName>
    </submittedName>
</protein>
<dbReference type="AlphaFoldDB" id="A0A9Q0EW68"/>
<feature type="compositionally biased region" description="Polar residues" evidence="1">
    <location>
        <begin position="171"/>
        <end position="182"/>
    </location>
</feature>
<name>A0A9Q0EW68_9TELE</name>
<gene>
    <name evidence="2" type="ORF">NHX12_018232</name>
</gene>
<organism evidence="2 3">
    <name type="scientific">Muraenolepis orangiensis</name>
    <name type="common">Patagonian moray cod</name>
    <dbReference type="NCBI Taxonomy" id="630683"/>
    <lineage>
        <taxon>Eukaryota</taxon>
        <taxon>Metazoa</taxon>
        <taxon>Chordata</taxon>
        <taxon>Craniata</taxon>
        <taxon>Vertebrata</taxon>
        <taxon>Euteleostomi</taxon>
        <taxon>Actinopterygii</taxon>
        <taxon>Neopterygii</taxon>
        <taxon>Teleostei</taxon>
        <taxon>Neoteleostei</taxon>
        <taxon>Acanthomorphata</taxon>
        <taxon>Zeiogadaria</taxon>
        <taxon>Gadariae</taxon>
        <taxon>Gadiformes</taxon>
        <taxon>Muraenolepidoidei</taxon>
        <taxon>Muraenolepididae</taxon>
        <taxon>Muraenolepis</taxon>
    </lineage>
</organism>
<comment type="caution">
    <text evidence="2">The sequence shown here is derived from an EMBL/GenBank/DDBJ whole genome shotgun (WGS) entry which is preliminary data.</text>
</comment>
<dbReference type="EMBL" id="JANIIK010000034">
    <property type="protein sequence ID" value="KAJ3614661.1"/>
    <property type="molecule type" value="Genomic_DNA"/>
</dbReference>
<feature type="compositionally biased region" description="Pro residues" evidence="1">
    <location>
        <begin position="234"/>
        <end position="252"/>
    </location>
</feature>
<reference evidence="2" key="1">
    <citation type="submission" date="2022-07" db="EMBL/GenBank/DDBJ databases">
        <title>Chromosome-level genome of Muraenolepis orangiensis.</title>
        <authorList>
            <person name="Kim J."/>
        </authorList>
    </citation>
    <scope>NUCLEOTIDE SEQUENCE</scope>
    <source>
        <strain evidence="2">KU_S4_2022</strain>
        <tissue evidence="2">Muscle</tissue>
    </source>
</reference>
<accession>A0A9Q0EW68</accession>